<evidence type="ECO:0000313" key="2">
    <source>
        <dbReference type="Proteomes" id="UP000242561"/>
    </source>
</evidence>
<accession>A0A1L3JDB5</accession>
<protein>
    <submittedName>
        <fullName evidence="1">Uncharacterized protein</fullName>
    </submittedName>
</protein>
<organism evidence="1 2">
    <name type="scientific">Sphingorhabdus lutea</name>
    <dbReference type="NCBI Taxonomy" id="1913578"/>
    <lineage>
        <taxon>Bacteria</taxon>
        <taxon>Pseudomonadati</taxon>
        <taxon>Pseudomonadota</taxon>
        <taxon>Alphaproteobacteria</taxon>
        <taxon>Sphingomonadales</taxon>
        <taxon>Sphingomonadaceae</taxon>
        <taxon>Sphingorhabdus</taxon>
    </lineage>
</organism>
<proteinExistence type="predicted"/>
<keyword evidence="2" id="KW-1185">Reference proteome</keyword>
<dbReference type="EMBL" id="CP018154">
    <property type="protein sequence ID" value="APG63124.1"/>
    <property type="molecule type" value="Genomic_DNA"/>
</dbReference>
<evidence type="ECO:0000313" key="1">
    <source>
        <dbReference type="EMBL" id="APG63124.1"/>
    </source>
</evidence>
<name>A0A1L3JDB5_9SPHN</name>
<dbReference type="Proteomes" id="UP000242561">
    <property type="component" value="Chromosome"/>
</dbReference>
<dbReference type="KEGG" id="sphl:LPB140_10380"/>
<dbReference type="STRING" id="1913578.LPB140_10380"/>
<sequence length="64" mass="7300">MISEPAPSPMRIGNSPASMTATVSNYLTTDTTAKPRAFILINELFAYLWRKFDSLCFFRIFHDP</sequence>
<dbReference type="AlphaFoldDB" id="A0A1L3JDB5"/>
<reference evidence="1 2" key="1">
    <citation type="submission" date="2016-11" db="EMBL/GenBank/DDBJ databases">
        <title>Sphingorhabdus sp. LPB0140, isolated from marine environment.</title>
        <authorList>
            <person name="Kim E."/>
            <person name="Yi H."/>
        </authorList>
    </citation>
    <scope>NUCLEOTIDE SEQUENCE [LARGE SCALE GENOMIC DNA]</scope>
    <source>
        <strain evidence="1 2">LPB0140</strain>
    </source>
</reference>
<gene>
    <name evidence="1" type="ORF">LPB140_10380</name>
</gene>